<dbReference type="SUPFAM" id="SSF54001">
    <property type="entry name" value="Cysteine proteinases"/>
    <property type="match status" value="1"/>
</dbReference>
<dbReference type="InterPro" id="IPR038765">
    <property type="entry name" value="Papain-like_cys_pep_sf"/>
</dbReference>
<dbReference type="AlphaFoldDB" id="A0A1R2CV79"/>
<dbReference type="GO" id="GO:0008270">
    <property type="term" value="F:zinc ion binding"/>
    <property type="evidence" value="ECO:0007669"/>
    <property type="project" value="UniProtKB-KW"/>
</dbReference>
<keyword evidence="2" id="KW-0863">Zinc-finger</keyword>
<dbReference type="InterPro" id="IPR001394">
    <property type="entry name" value="Peptidase_C19_UCH"/>
</dbReference>
<name>A0A1R2CV79_9CILI</name>
<keyword evidence="3" id="KW-0862">Zinc</keyword>
<dbReference type="EMBL" id="MPUH01000052">
    <property type="protein sequence ID" value="OMJ92926.1"/>
    <property type="molecule type" value="Genomic_DNA"/>
</dbReference>
<protein>
    <recommendedName>
        <fullName evidence="4">USP domain-containing protein</fullName>
    </recommendedName>
</protein>
<reference evidence="5 6" key="1">
    <citation type="submission" date="2016-11" db="EMBL/GenBank/DDBJ databases">
        <title>The macronuclear genome of Stentor coeruleus: a giant cell with tiny introns.</title>
        <authorList>
            <person name="Slabodnick M."/>
            <person name="Ruby J.G."/>
            <person name="Reiff S.B."/>
            <person name="Swart E.C."/>
            <person name="Gosai S."/>
            <person name="Prabakaran S."/>
            <person name="Witkowska E."/>
            <person name="Larue G.E."/>
            <person name="Fisher S."/>
            <person name="Freeman R.M."/>
            <person name="Gunawardena J."/>
            <person name="Chu W."/>
            <person name="Stover N.A."/>
            <person name="Gregory B.D."/>
            <person name="Nowacki M."/>
            <person name="Derisi J."/>
            <person name="Roy S.W."/>
            <person name="Marshall W.F."/>
            <person name="Sood P."/>
        </authorList>
    </citation>
    <scope>NUCLEOTIDE SEQUENCE [LARGE SCALE GENOMIC DNA]</scope>
    <source>
        <strain evidence="5">WM001</strain>
    </source>
</reference>
<dbReference type="Proteomes" id="UP000187209">
    <property type="component" value="Unassembled WGS sequence"/>
</dbReference>
<proteinExistence type="predicted"/>
<keyword evidence="6" id="KW-1185">Reference proteome</keyword>
<gene>
    <name evidence="5" type="ORF">SteCoe_4270</name>
</gene>
<evidence type="ECO:0000256" key="1">
    <source>
        <dbReference type="ARBA" id="ARBA00022723"/>
    </source>
</evidence>
<feature type="domain" description="USP" evidence="4">
    <location>
        <begin position="34"/>
        <end position="376"/>
    </location>
</feature>
<evidence type="ECO:0000256" key="3">
    <source>
        <dbReference type="ARBA" id="ARBA00022833"/>
    </source>
</evidence>
<dbReference type="GO" id="GO:0004843">
    <property type="term" value="F:cysteine-type deubiquitinase activity"/>
    <property type="evidence" value="ECO:0007669"/>
    <property type="project" value="InterPro"/>
</dbReference>
<evidence type="ECO:0000313" key="5">
    <source>
        <dbReference type="EMBL" id="OMJ92926.1"/>
    </source>
</evidence>
<dbReference type="InterPro" id="IPR028889">
    <property type="entry name" value="USP"/>
</dbReference>
<evidence type="ECO:0000259" key="4">
    <source>
        <dbReference type="PROSITE" id="PS50235"/>
    </source>
</evidence>
<dbReference type="Gene3D" id="3.90.70.10">
    <property type="entry name" value="Cysteine proteinases"/>
    <property type="match status" value="1"/>
</dbReference>
<evidence type="ECO:0000313" key="6">
    <source>
        <dbReference type="Proteomes" id="UP000187209"/>
    </source>
</evidence>
<dbReference type="PROSITE" id="PS01358">
    <property type="entry name" value="ZF_RANBP2_1"/>
    <property type="match status" value="1"/>
</dbReference>
<keyword evidence="1" id="KW-0479">Metal-binding</keyword>
<dbReference type="Pfam" id="PF00443">
    <property type="entry name" value="UCH"/>
    <property type="match status" value="1"/>
</dbReference>
<accession>A0A1R2CV79</accession>
<dbReference type="GO" id="GO:0016579">
    <property type="term" value="P:protein deubiquitination"/>
    <property type="evidence" value="ECO:0007669"/>
    <property type="project" value="InterPro"/>
</dbReference>
<dbReference type="InterPro" id="IPR001876">
    <property type="entry name" value="Znf_RanBP2"/>
</dbReference>
<organism evidence="5 6">
    <name type="scientific">Stentor coeruleus</name>
    <dbReference type="NCBI Taxonomy" id="5963"/>
    <lineage>
        <taxon>Eukaryota</taxon>
        <taxon>Sar</taxon>
        <taxon>Alveolata</taxon>
        <taxon>Ciliophora</taxon>
        <taxon>Postciliodesmatophora</taxon>
        <taxon>Heterotrichea</taxon>
        <taxon>Heterotrichida</taxon>
        <taxon>Stentoridae</taxon>
        <taxon>Stentor</taxon>
    </lineage>
</organism>
<dbReference type="PROSITE" id="PS50235">
    <property type="entry name" value="USP_3"/>
    <property type="match status" value="1"/>
</dbReference>
<comment type="caution">
    <text evidence="5">The sequence shown here is derived from an EMBL/GenBank/DDBJ whole genome shotgun (WGS) entry which is preliminary data.</text>
</comment>
<evidence type="ECO:0000256" key="2">
    <source>
        <dbReference type="ARBA" id="ARBA00022771"/>
    </source>
</evidence>
<sequence>MFYGECSDCDCSPCVCSHDNLSTYIVGRDSHEFVGIKNVDRENNCFVSTGLQALLNTTPFSQMLNEECEDNELCIICCLKRLHDELEDSKSKKNSVIDFREYRLLLARICRNECFGMGIEGDCFEAVEAILTNAHYASKGIFMIEQNGMGASEVCDGDCHAHFVCYNLLEEARECRCNSEKTSNLTNSFVIRIDSNSFIKTVSQTLIYDFGRQYNNELHTMYDRSEMKNLIGSFTKILREHFGQGKVFDEVCQFCNSNFLRSVKLLSSPKIMIFQIMWPFAAEPNLLNILQVMVSLQGKIKMNEIFSGDSDIEMGLKGMIVFLNNHYVYFGIGEDFRWYRVDDSLCQTIGVGRWYDVLLLLLLMKGTPVGLIYEECHVADLSLYKIELLYLEKIVCNCSNNASGDAGALENSPKISINPVKHLCSENTGEIECVNCNAKKRVGLKCDLCGFNPNEGNWMCKSCRRRNDEMVLMCDYCDDIRFRTPCELDRCTCGQAKFSRFCIKCNIIAECNNCKKPINVVQSSFCALCKSNCRDGHCESCKNEKMLCKSCSTN</sequence>